<dbReference type="EMBL" id="JAQQWI010000010">
    <property type="protein sequence ID" value="KAK8018499.1"/>
    <property type="molecule type" value="Genomic_DNA"/>
</dbReference>
<sequence length="291" mass="33291">MSILYVAFRDPDSQNFTSDLQVQGYSGYSEFSIDLQAGSGIGDYGFLFDDEFSDLCDYTQDYPDWDSLVAAANNLSASCVTFHAMEILVNAHNESMLQSEKYTANDYVLYFWYYNKSMMEVLPSEILWFLNQGTVNSFANCDFYNTDNQKYNGPCSVPEKYLWASSPTDWGIDWSLNFTYTDVDGFWSAFYNATGLVKACVNLTDVYQQYRPAPACGLTKCQYYRHWPRNAPWPFPNFTLPDPKDAFVNPADSTTDNMGGVEETCFAALMDLVFNQMDADFDPILLTYWPR</sequence>
<organism evidence="1 2">
    <name type="scientific">Apiospora marii</name>
    <dbReference type="NCBI Taxonomy" id="335849"/>
    <lineage>
        <taxon>Eukaryota</taxon>
        <taxon>Fungi</taxon>
        <taxon>Dikarya</taxon>
        <taxon>Ascomycota</taxon>
        <taxon>Pezizomycotina</taxon>
        <taxon>Sordariomycetes</taxon>
        <taxon>Xylariomycetidae</taxon>
        <taxon>Amphisphaeriales</taxon>
        <taxon>Apiosporaceae</taxon>
        <taxon>Apiospora</taxon>
    </lineage>
</organism>
<evidence type="ECO:0000313" key="1">
    <source>
        <dbReference type="EMBL" id="KAK8018499.1"/>
    </source>
</evidence>
<keyword evidence="2" id="KW-1185">Reference proteome</keyword>
<reference evidence="1 2" key="1">
    <citation type="submission" date="2023-01" db="EMBL/GenBank/DDBJ databases">
        <title>Analysis of 21 Apiospora genomes using comparative genomics revels a genus with tremendous synthesis potential of carbohydrate active enzymes and secondary metabolites.</title>
        <authorList>
            <person name="Sorensen T."/>
        </authorList>
    </citation>
    <scope>NUCLEOTIDE SEQUENCE [LARGE SCALE GENOMIC DNA]</scope>
    <source>
        <strain evidence="1 2">CBS 20057</strain>
    </source>
</reference>
<proteinExistence type="predicted"/>
<comment type="caution">
    <text evidence="1">The sequence shown here is derived from an EMBL/GenBank/DDBJ whole genome shotgun (WGS) entry which is preliminary data.</text>
</comment>
<protein>
    <submittedName>
        <fullName evidence="1">Uncharacterized protein</fullName>
    </submittedName>
</protein>
<evidence type="ECO:0000313" key="2">
    <source>
        <dbReference type="Proteomes" id="UP001396898"/>
    </source>
</evidence>
<dbReference type="Proteomes" id="UP001396898">
    <property type="component" value="Unassembled WGS sequence"/>
</dbReference>
<accession>A0ABR1RVF3</accession>
<name>A0ABR1RVF3_9PEZI</name>
<gene>
    <name evidence="1" type="ORF">PG991_007689</name>
</gene>